<dbReference type="GO" id="GO:0004558">
    <property type="term" value="F:alpha-1,4-glucosidase activity"/>
    <property type="evidence" value="ECO:0007669"/>
    <property type="project" value="UniProtKB-EC"/>
</dbReference>
<feature type="domain" description="Glycoside hydrolase family 31 N-terminal" evidence="10">
    <location>
        <begin position="107"/>
        <end position="226"/>
    </location>
</feature>
<evidence type="ECO:0000256" key="5">
    <source>
        <dbReference type="ARBA" id="ARBA00023295"/>
    </source>
</evidence>
<reference evidence="12" key="1">
    <citation type="journal article" date="2020" name="Stud. Mycol.">
        <title>101 Dothideomycetes genomes: a test case for predicting lifestyles and emergence of pathogens.</title>
        <authorList>
            <person name="Haridas S."/>
            <person name="Albert R."/>
            <person name="Binder M."/>
            <person name="Bloem J."/>
            <person name="Labutti K."/>
            <person name="Salamov A."/>
            <person name="Andreopoulos B."/>
            <person name="Baker S."/>
            <person name="Barry K."/>
            <person name="Bills G."/>
            <person name="Bluhm B."/>
            <person name="Cannon C."/>
            <person name="Castanera R."/>
            <person name="Culley D."/>
            <person name="Daum C."/>
            <person name="Ezra D."/>
            <person name="Gonzalez J."/>
            <person name="Henrissat B."/>
            <person name="Kuo A."/>
            <person name="Liang C."/>
            <person name="Lipzen A."/>
            <person name="Lutzoni F."/>
            <person name="Magnuson J."/>
            <person name="Mondo S."/>
            <person name="Nolan M."/>
            <person name="Ohm R."/>
            <person name="Pangilinan J."/>
            <person name="Park H.-J."/>
            <person name="Ramirez L."/>
            <person name="Alfaro M."/>
            <person name="Sun H."/>
            <person name="Tritt A."/>
            <person name="Yoshinaga Y."/>
            <person name="Zwiers L.-H."/>
            <person name="Turgeon B."/>
            <person name="Goodwin S."/>
            <person name="Spatafora J."/>
            <person name="Crous P."/>
            <person name="Grigoriev I."/>
        </authorList>
    </citation>
    <scope>NUCLEOTIDE SEQUENCE</scope>
    <source>
        <strain evidence="12">CBS 119925</strain>
    </source>
</reference>
<evidence type="ECO:0000256" key="7">
    <source>
        <dbReference type="SAM" id="MobiDB-lite"/>
    </source>
</evidence>
<protein>
    <recommendedName>
        <fullName evidence="3">alpha-glucosidase</fullName>
        <ecNumber evidence="3">3.2.1.20</ecNumber>
    </recommendedName>
</protein>
<evidence type="ECO:0000313" key="12">
    <source>
        <dbReference type="EMBL" id="KAF2744056.1"/>
    </source>
</evidence>
<keyword evidence="4 6" id="KW-0378">Hydrolase</keyword>
<dbReference type="EMBL" id="MU006591">
    <property type="protein sequence ID" value="KAF2744056.1"/>
    <property type="molecule type" value="Genomic_DNA"/>
</dbReference>
<dbReference type="SUPFAM" id="SSF74650">
    <property type="entry name" value="Galactose mutarotase-like"/>
    <property type="match status" value="1"/>
</dbReference>
<evidence type="ECO:0000259" key="9">
    <source>
        <dbReference type="Pfam" id="PF01055"/>
    </source>
</evidence>
<dbReference type="EC" id="3.2.1.20" evidence="3"/>
<evidence type="ECO:0000256" key="3">
    <source>
        <dbReference type="ARBA" id="ARBA00012741"/>
    </source>
</evidence>
<dbReference type="InterPro" id="IPR048395">
    <property type="entry name" value="Glyco_hydro_31_C"/>
</dbReference>
<dbReference type="AlphaFoldDB" id="A0A6A6V2H7"/>
<dbReference type="InterPro" id="IPR011013">
    <property type="entry name" value="Gal_mutarotase_sf_dom"/>
</dbReference>
<dbReference type="Pfam" id="PF13802">
    <property type="entry name" value="Gal_mutarotas_2"/>
    <property type="match status" value="1"/>
</dbReference>
<dbReference type="InterPro" id="IPR017853">
    <property type="entry name" value="GH"/>
</dbReference>
<gene>
    <name evidence="12" type="ORF">M011DRAFT_409352</name>
</gene>
<feature type="domain" description="Glycosyl hydrolase family 31 C-terminal" evidence="11">
    <location>
        <begin position="702"/>
        <end position="790"/>
    </location>
</feature>
<evidence type="ECO:0000259" key="11">
    <source>
        <dbReference type="Pfam" id="PF21365"/>
    </source>
</evidence>
<dbReference type="Gene3D" id="2.60.40.1180">
    <property type="entry name" value="Golgi alpha-mannosidase II"/>
    <property type="match status" value="2"/>
</dbReference>
<evidence type="ECO:0000256" key="8">
    <source>
        <dbReference type="SAM" id="SignalP"/>
    </source>
</evidence>
<dbReference type="GO" id="GO:0030246">
    <property type="term" value="F:carbohydrate binding"/>
    <property type="evidence" value="ECO:0007669"/>
    <property type="project" value="InterPro"/>
</dbReference>
<evidence type="ECO:0000259" key="10">
    <source>
        <dbReference type="Pfam" id="PF13802"/>
    </source>
</evidence>
<keyword evidence="5 6" id="KW-0326">Glycosidase</keyword>
<dbReference type="Proteomes" id="UP000799440">
    <property type="component" value="Unassembled WGS sequence"/>
</dbReference>
<dbReference type="CDD" id="cd06602">
    <property type="entry name" value="GH31_MGAM_SI_GAA"/>
    <property type="match status" value="1"/>
</dbReference>
<dbReference type="Gene3D" id="2.60.40.1760">
    <property type="entry name" value="glycosyl hydrolase (family 31)"/>
    <property type="match status" value="1"/>
</dbReference>
<feature type="signal peptide" evidence="8">
    <location>
        <begin position="1"/>
        <end position="26"/>
    </location>
</feature>
<dbReference type="CDD" id="cd14752">
    <property type="entry name" value="GH31_N"/>
    <property type="match status" value="1"/>
</dbReference>
<dbReference type="PROSITE" id="PS00129">
    <property type="entry name" value="GLYCOSYL_HYDROL_F31_1"/>
    <property type="match status" value="1"/>
</dbReference>
<dbReference type="InterPro" id="IPR013780">
    <property type="entry name" value="Glyco_hydro_b"/>
</dbReference>
<dbReference type="Pfam" id="PF21365">
    <property type="entry name" value="Glyco_hydro_31_3rd"/>
    <property type="match status" value="1"/>
</dbReference>
<keyword evidence="8" id="KW-0732">Signal</keyword>
<evidence type="ECO:0000313" key="13">
    <source>
        <dbReference type="Proteomes" id="UP000799440"/>
    </source>
</evidence>
<feature type="chain" id="PRO_5025473613" description="alpha-glucosidase" evidence="8">
    <location>
        <begin position="27"/>
        <end position="907"/>
    </location>
</feature>
<dbReference type="OrthoDB" id="5839090at2759"/>
<accession>A0A6A6V2H7</accession>
<comment type="catalytic activity">
    <reaction evidence="1">
        <text>Hydrolysis of terminal, non-reducing (1-&gt;4)-linked alpha-D-glucose residues with release of alpha-D-glucose.</text>
        <dbReference type="EC" id="3.2.1.20"/>
    </reaction>
</comment>
<evidence type="ECO:0000256" key="4">
    <source>
        <dbReference type="ARBA" id="ARBA00022801"/>
    </source>
</evidence>
<name>A0A6A6V2H7_9PLEO</name>
<dbReference type="InterPro" id="IPR030458">
    <property type="entry name" value="Glyco_hydro_31_AS"/>
</dbReference>
<organism evidence="12 13">
    <name type="scientific">Sporormia fimetaria CBS 119925</name>
    <dbReference type="NCBI Taxonomy" id="1340428"/>
    <lineage>
        <taxon>Eukaryota</taxon>
        <taxon>Fungi</taxon>
        <taxon>Dikarya</taxon>
        <taxon>Ascomycota</taxon>
        <taxon>Pezizomycotina</taxon>
        <taxon>Dothideomycetes</taxon>
        <taxon>Pleosporomycetidae</taxon>
        <taxon>Pleosporales</taxon>
        <taxon>Sporormiaceae</taxon>
        <taxon>Sporormia</taxon>
    </lineage>
</organism>
<comment type="similarity">
    <text evidence="2 6">Belongs to the glycosyl hydrolase 31 family.</text>
</comment>
<dbReference type="Gene3D" id="3.20.20.80">
    <property type="entry name" value="Glycosidases"/>
    <property type="match status" value="2"/>
</dbReference>
<evidence type="ECO:0000256" key="6">
    <source>
        <dbReference type="RuleBase" id="RU361185"/>
    </source>
</evidence>
<evidence type="ECO:0000256" key="1">
    <source>
        <dbReference type="ARBA" id="ARBA00001657"/>
    </source>
</evidence>
<feature type="domain" description="Glycoside hydrolase family 31 TIM barrel" evidence="9">
    <location>
        <begin position="274"/>
        <end position="694"/>
    </location>
</feature>
<dbReference type="PANTHER" id="PTHR22762">
    <property type="entry name" value="ALPHA-GLUCOSIDASE"/>
    <property type="match status" value="1"/>
</dbReference>
<evidence type="ECO:0000256" key="2">
    <source>
        <dbReference type="ARBA" id="ARBA00007806"/>
    </source>
</evidence>
<dbReference type="InterPro" id="IPR000322">
    <property type="entry name" value="Glyco_hydro_31_TIM"/>
</dbReference>
<dbReference type="Pfam" id="PF01055">
    <property type="entry name" value="Glyco_hydro_31_2nd"/>
    <property type="match status" value="1"/>
</dbReference>
<keyword evidence="13" id="KW-1185">Reference proteome</keyword>
<dbReference type="SUPFAM" id="SSF51445">
    <property type="entry name" value="(Trans)glycosidases"/>
    <property type="match status" value="1"/>
</dbReference>
<proteinExistence type="inferred from homology"/>
<feature type="region of interest" description="Disordered" evidence="7">
    <location>
        <begin position="454"/>
        <end position="483"/>
    </location>
</feature>
<dbReference type="PANTHER" id="PTHR22762:SF95">
    <property type="entry name" value="ALPHA_BETA-GLUCOSIDASE AGDC-RELATED"/>
    <property type="match status" value="1"/>
</dbReference>
<dbReference type="GO" id="GO:0005975">
    <property type="term" value="P:carbohydrate metabolic process"/>
    <property type="evidence" value="ECO:0007669"/>
    <property type="project" value="InterPro"/>
</dbReference>
<sequence length="907" mass="102821">MRIPLLLGAACLVAALPSSTAPQLLARNDVDLSQCPGYSASNVVVTNSSLTADLKIRGSKCNVYAEDLEELKLVVEHQTNNRLHVKIYDAGLNMYQVQEHVVPRPPNNNAQSQDSAVRFDLREEPFSFKVTRNDNGEVLFDTAKHQLIYESQYIRVRTRLPTTHNLYGLGEHSDAFRFSENYTRTFWNSEAPGIPNDAPLYGSHPVYFDHRGDKGTHGVFLFNANGMDIVVGKDGDDAYLEYNVLGGVMDLYFMAGPEPTAVSKQYAEIVGLSAMYPYWTLGFHQCKYGYWDVNMVAEVVANHSKAGIPLEVMWTDIDYMELRRDFTLDALRFPLHKMRELVNTLHERNQRYVLILDPAIPATLNLSEYQPYARGKELDIFLKQKHDGPDDYLGVQWAGVQAWPDWFHPKAEQWWTREIAEAFNSRTGIDLDGVWVDMNEASNFCPDVECNPAQHAQTAGIPPEPKNAPRRNTGRPIEGFPESFQPEFNTLRVRDAPNNCPRRADFNQMKGTIGRDVLRPKYNITNPNAKFLSDKTIYTSITNCDGTQQYDTHNLYGHMMSQTTYNAMLSRRPSLRPFVLTRSTFAGSGRKAAHWFGDNASTWDHYRTSIRQMLAFVAMHQMPMVGSDICGFNYDANPTMCARWIMLGAFQPFYRNHAADNAINQEFYIWPETTKAAIKAIDLRYRLLDYAYTALWRQTQDGTPMINPLFFLYPNDNKTFGIQSQWFYGDALLISPVYDDDADYINAYLPNDIWYDLFDHSVVDSPGDNVRFEGVQLDEIAVHIRGGTIVPLRAKSGMTTTEVRKQPFEILIAPGRDGKAKGRLYVDDGESLEQNGVTDLEFEWDGSQFTITGEAGLRSETGEEVKIARVVLMGQYKDLGVGTWDAQRNEVIFDGPAELAEGWGIAV</sequence>
<dbReference type="InterPro" id="IPR025887">
    <property type="entry name" value="Glyco_hydro_31_N_dom"/>
</dbReference>
<dbReference type="SUPFAM" id="SSF51011">
    <property type="entry name" value="Glycosyl hydrolase domain"/>
    <property type="match status" value="1"/>
</dbReference>